<evidence type="ECO:0000313" key="2">
    <source>
        <dbReference type="Ensembl" id="ENSSSCP00025014238.1"/>
    </source>
</evidence>
<evidence type="ECO:0000256" key="1">
    <source>
        <dbReference type="SAM" id="Phobius"/>
    </source>
</evidence>
<feature type="transmembrane region" description="Helical" evidence="1">
    <location>
        <begin position="215"/>
        <end position="237"/>
    </location>
</feature>
<dbReference type="Ensembl" id="ENSSSCT00025034186.1">
    <property type="protein sequence ID" value="ENSSSCP00025014238.1"/>
    <property type="gene ID" value="ENSSSCG00025025324.1"/>
</dbReference>
<dbReference type="Proteomes" id="UP000694727">
    <property type="component" value="Unplaced"/>
</dbReference>
<dbReference type="AlphaFoldDB" id="A0A8D0RLL7"/>
<name>A0A8D0RLL7_PIG</name>
<evidence type="ECO:0000313" key="3">
    <source>
        <dbReference type="Proteomes" id="UP000694727"/>
    </source>
</evidence>
<accession>A0A8D0RLL7</accession>
<protein>
    <submittedName>
        <fullName evidence="2">Uncharacterized protein</fullName>
    </submittedName>
</protein>
<sequence length="238" mass="27545">MMAILTGVRWYLIVVLICISLITRNVEHCFKCLLAICISSLEKCLFRSFCPFFHWVVGFFAVELYTLFVYFRDEAFVSCILCNNFLPFRKLSFYFLFGFFCCAKACSLIRSHWIIFAFISVALGDWPEKMFTRLMSENVLPMFSSRSLGVSCLIFKSFSHFEFIFVHGMRVCSSFIDLHAAVQVSQQCLLKRLVFFPILYSCLLCQRLIDHRCQGFFLGSLFCSIGLYVCFGTSTTLS</sequence>
<proteinExistence type="predicted"/>
<feature type="transmembrane region" description="Helical" evidence="1">
    <location>
        <begin position="53"/>
        <end position="71"/>
    </location>
</feature>
<organism evidence="2 3">
    <name type="scientific">Sus scrofa</name>
    <name type="common">Pig</name>
    <dbReference type="NCBI Taxonomy" id="9823"/>
    <lineage>
        <taxon>Eukaryota</taxon>
        <taxon>Metazoa</taxon>
        <taxon>Chordata</taxon>
        <taxon>Craniata</taxon>
        <taxon>Vertebrata</taxon>
        <taxon>Euteleostomi</taxon>
        <taxon>Mammalia</taxon>
        <taxon>Eutheria</taxon>
        <taxon>Laurasiatheria</taxon>
        <taxon>Artiodactyla</taxon>
        <taxon>Suina</taxon>
        <taxon>Suidae</taxon>
        <taxon>Sus</taxon>
    </lineage>
</organism>
<keyword evidence="1" id="KW-0472">Membrane</keyword>
<keyword evidence="1" id="KW-1133">Transmembrane helix</keyword>
<feature type="transmembrane region" description="Helical" evidence="1">
    <location>
        <begin position="91"/>
        <end position="123"/>
    </location>
</feature>
<feature type="transmembrane region" description="Helical" evidence="1">
    <location>
        <begin position="143"/>
        <end position="168"/>
    </location>
</feature>
<keyword evidence="1" id="KW-0812">Transmembrane</keyword>
<reference evidence="2" key="1">
    <citation type="submission" date="2025-08" db="UniProtKB">
        <authorList>
            <consortium name="Ensembl"/>
        </authorList>
    </citation>
    <scope>IDENTIFICATION</scope>
</reference>